<feature type="coiled-coil region" evidence="1">
    <location>
        <begin position="41"/>
        <end position="68"/>
    </location>
</feature>
<dbReference type="Proteomes" id="UP000752172">
    <property type="component" value="Unassembled WGS sequence"/>
</dbReference>
<dbReference type="Pfam" id="PF20178">
    <property type="entry name" value="ToxA_N"/>
    <property type="match status" value="1"/>
</dbReference>
<evidence type="ECO:0000256" key="2">
    <source>
        <dbReference type="SAM" id="MobiDB-lite"/>
    </source>
</evidence>
<keyword evidence="1" id="KW-0175">Coiled coil</keyword>
<accession>A0A921T690</accession>
<gene>
    <name evidence="4" type="ORF">K8W20_02015</name>
</gene>
<dbReference type="EMBL" id="DYTS01000032">
    <property type="protein sequence ID" value="HJH17474.1"/>
    <property type="molecule type" value="Genomic_DNA"/>
</dbReference>
<evidence type="ECO:0000313" key="5">
    <source>
        <dbReference type="Proteomes" id="UP000752172"/>
    </source>
</evidence>
<protein>
    <recommendedName>
        <fullName evidence="3">Dermonecrotic toxin N-terminal domain-containing protein</fullName>
    </recommendedName>
</protein>
<feature type="domain" description="Dermonecrotic toxin N-terminal" evidence="3">
    <location>
        <begin position="526"/>
        <end position="736"/>
    </location>
</feature>
<evidence type="ECO:0000313" key="4">
    <source>
        <dbReference type="EMBL" id="HJH17474.1"/>
    </source>
</evidence>
<feature type="region of interest" description="Disordered" evidence="2">
    <location>
        <begin position="1265"/>
        <end position="1285"/>
    </location>
</feature>
<reference evidence="4" key="1">
    <citation type="journal article" date="2021" name="PeerJ">
        <title>Extensive microbial diversity within the chicken gut microbiome revealed by metagenomics and culture.</title>
        <authorList>
            <person name="Gilroy R."/>
            <person name="Ravi A."/>
            <person name="Getino M."/>
            <person name="Pursley I."/>
            <person name="Horton D.L."/>
            <person name="Alikhan N.F."/>
            <person name="Baker D."/>
            <person name="Gharbi K."/>
            <person name="Hall N."/>
            <person name="Watson M."/>
            <person name="Adriaenssens E.M."/>
            <person name="Foster-Nyarko E."/>
            <person name="Jarju S."/>
            <person name="Secka A."/>
            <person name="Antonio M."/>
            <person name="Oren A."/>
            <person name="Chaudhuri R.R."/>
            <person name="La Ragione R."/>
            <person name="Hildebrand F."/>
            <person name="Pallen M.J."/>
        </authorList>
    </citation>
    <scope>NUCLEOTIDE SEQUENCE</scope>
    <source>
        <strain evidence="4">ChiSjej2B20-17149</strain>
    </source>
</reference>
<dbReference type="InterPro" id="IPR046673">
    <property type="entry name" value="ToxA_N"/>
</dbReference>
<proteinExistence type="predicted"/>
<organism evidence="4 5">
    <name type="scientific">Pseudomonas lactis</name>
    <dbReference type="NCBI Taxonomy" id="1615674"/>
    <lineage>
        <taxon>Bacteria</taxon>
        <taxon>Pseudomonadati</taxon>
        <taxon>Pseudomonadota</taxon>
        <taxon>Gammaproteobacteria</taxon>
        <taxon>Pseudomonadales</taxon>
        <taxon>Pseudomonadaceae</taxon>
        <taxon>Pseudomonas</taxon>
    </lineage>
</organism>
<evidence type="ECO:0000256" key="1">
    <source>
        <dbReference type="SAM" id="Coils"/>
    </source>
</evidence>
<comment type="caution">
    <text evidence="4">The sequence shown here is derived from an EMBL/GenBank/DDBJ whole genome shotgun (WGS) entry which is preliminary data.</text>
</comment>
<sequence>MHNSLPALKESSTDEPQPLPADSTSTTTVQPMTLAVVPPASLSAEEQLAHLTRELDKLNAQTSELIGRQPSVGRVYQQQLADIFPDVHLPINPNQIFFTRYREDQKGQKHLLSCEPLGSLLATLRAPGAASYLTEESGAFYRECNTLDTDKRLSPTASMTTLAARLEIAITLSLNTFWGTGEPSQADTEGQLVALRRQVLAHQLALRSVDGTLSAHAQTLAQNVLKYPNAAARNQVFTLDNRPTVYRLALEDGSEFAGAFILAPTGTTPLTGKVMLYSPSEEFEEFENLARLNHTVATRIQDGSAAGKLLIASLPTAARAALNGLPVLTTAPSPIHADVIADSVRALRVRQHFSVRNSLHREPLPTTGELDLAADLTPQLDVANAFMARTLRLLTTEPAWLKASNEQDQARYRQLEQELIDSNEELAPHLERILTLEAFSQQETDRVLKKQKPAYANVDIDPYRSLVHLRVTTSSRSAEVTGYRNEAATLVYISEDRKIHIPQYLPGQKLMWGTWRTQAVVDLRTLGSYTQRNVDPWSVHGIHRIISATVNIVDTAGNHHGKLGNDDLRALATEADIGQKYDTYLRSAFSQSSGTSTFATAWQRANAARMNKDALESRLNPDAAKLFTFKTPGSGLDWIKAVTEHPDSTTRPRVSEFEIEVNLLVLGAAQERGQGGQVMHRVLVIHRKGTKPDGVSVLYTPDAPDGGPFRELVNGLAELDTLKAKPEWQTYFSSQMATKDTNEITRILNDTRSVYRYTLTPITGNFHAYLYSAQLGFQLAHADYRSRSNAQIFRESAVNAFMFGVDAADFLLGLIPGKTALSFLRRGINRGLDVAKQLGRRIPGLASKVGTGRHIGIVQTGASVRPLEPAWVNAAPYRLPEQITPHFDVAEFARTHRYRLLRRSGSAPCFFDKHNNQFIAMRDATGRYHLYQSYVEDGARYVKDPAGNQVDFMVVPGDAKSWKPRFERNAVGGGSVLGALRSLTPEQQVDADLIAAMRLFATEGEMRDFERVIEQTDAALKLNLITHARQQLGPLDEAEFRRWVSNPKSLSRTHQERLRNSVLNLRSELATLEHIHLSTHHFAQHLSALDKEELFKKVKRLIGKNDNLDKQIRTSIAVLDPDTEAQFVGYAITNKHQTAMDKFAAKYELSTWREAALTVFANKPEHLRRINQLASDQGITHQQAIRRFLLLPETKSTLDAFMKDTFKAKMTRLQVTSFSEDFKKSGVPYIALSRGQHGADAGIAMVDSKDVTAFEKALPKFSTPLEFEQPRPPIRGQRPEPSVPPAPDVLPLPTRDPHINIVKLDDLAHTQKKLMPAPATAKLEQITQDIQAGRLSRKRIGNYTYVDLPQLQAGSGRGLWRVAIEQNGKEGGKDVYIIRGIFDYHGSKHVAWGV</sequence>
<dbReference type="RefSeq" id="WP_278915119.1">
    <property type="nucleotide sequence ID" value="NZ_DYTS01000032.1"/>
</dbReference>
<reference evidence="4" key="2">
    <citation type="submission" date="2021-09" db="EMBL/GenBank/DDBJ databases">
        <authorList>
            <person name="Gilroy R."/>
        </authorList>
    </citation>
    <scope>NUCLEOTIDE SEQUENCE</scope>
    <source>
        <strain evidence="4">ChiSjej2B20-17149</strain>
    </source>
</reference>
<name>A0A921T690_9PSED</name>
<feature type="region of interest" description="Disordered" evidence="2">
    <location>
        <begin position="1"/>
        <end position="29"/>
    </location>
</feature>
<evidence type="ECO:0000259" key="3">
    <source>
        <dbReference type="Pfam" id="PF20178"/>
    </source>
</evidence>